<dbReference type="SMART" id="SM01012">
    <property type="entry name" value="ANTAR"/>
    <property type="match status" value="1"/>
</dbReference>
<dbReference type="EMBL" id="BAAANC010000001">
    <property type="protein sequence ID" value="GAA1520866.1"/>
    <property type="molecule type" value="Genomic_DNA"/>
</dbReference>
<evidence type="ECO:0000256" key="3">
    <source>
        <dbReference type="ARBA" id="ARBA00023015"/>
    </source>
</evidence>
<dbReference type="SUPFAM" id="SSF55781">
    <property type="entry name" value="GAF domain-like"/>
    <property type="match status" value="1"/>
</dbReference>
<dbReference type="Gene3D" id="3.30.450.40">
    <property type="match status" value="1"/>
</dbReference>
<dbReference type="InterPro" id="IPR005561">
    <property type="entry name" value="ANTAR"/>
</dbReference>
<dbReference type="InterPro" id="IPR012074">
    <property type="entry name" value="GAF_ANTAR"/>
</dbReference>
<keyword evidence="4" id="KW-0804">Transcription</keyword>
<evidence type="ECO:0000256" key="4">
    <source>
        <dbReference type="ARBA" id="ARBA00023163"/>
    </source>
</evidence>
<feature type="domain" description="ANTAR" evidence="5">
    <location>
        <begin position="181"/>
        <end position="242"/>
    </location>
</feature>
<dbReference type="InterPro" id="IPR011006">
    <property type="entry name" value="CheY-like_superfamily"/>
</dbReference>
<evidence type="ECO:0000313" key="6">
    <source>
        <dbReference type="EMBL" id="GAA1520866.1"/>
    </source>
</evidence>
<dbReference type="InterPro" id="IPR003018">
    <property type="entry name" value="GAF"/>
</dbReference>
<dbReference type="SMART" id="SM00065">
    <property type="entry name" value="GAF"/>
    <property type="match status" value="1"/>
</dbReference>
<protein>
    <submittedName>
        <fullName evidence="6">GAF and ANTAR domain-containing protein</fullName>
    </submittedName>
</protein>
<dbReference type="Gene3D" id="1.10.10.10">
    <property type="entry name" value="Winged helix-like DNA-binding domain superfamily/Winged helix DNA-binding domain"/>
    <property type="match status" value="1"/>
</dbReference>
<dbReference type="PIRSF" id="PIRSF036625">
    <property type="entry name" value="GAF_ANTAR"/>
    <property type="match status" value="1"/>
</dbReference>
<keyword evidence="7" id="KW-1185">Reference proteome</keyword>
<reference evidence="6 7" key="1">
    <citation type="journal article" date="2019" name="Int. J. Syst. Evol. Microbiol.">
        <title>The Global Catalogue of Microorganisms (GCM) 10K type strain sequencing project: providing services to taxonomists for standard genome sequencing and annotation.</title>
        <authorList>
            <consortium name="The Broad Institute Genomics Platform"/>
            <consortium name="The Broad Institute Genome Sequencing Center for Infectious Disease"/>
            <person name="Wu L."/>
            <person name="Ma J."/>
        </authorList>
    </citation>
    <scope>NUCLEOTIDE SEQUENCE [LARGE SCALE GENOMIC DNA]</scope>
    <source>
        <strain evidence="6 7">JCM 14303</strain>
    </source>
</reference>
<comment type="caution">
    <text evidence="6">The sequence shown here is derived from an EMBL/GenBank/DDBJ whole genome shotgun (WGS) entry which is preliminary data.</text>
</comment>
<dbReference type="Pfam" id="PF13185">
    <property type="entry name" value="GAF_2"/>
    <property type="match status" value="1"/>
</dbReference>
<evidence type="ECO:0000313" key="7">
    <source>
        <dbReference type="Proteomes" id="UP001500363"/>
    </source>
</evidence>
<keyword evidence="2" id="KW-0418">Kinase</keyword>
<organism evidence="6 7">
    <name type="scientific">Kribbella lupini</name>
    <dbReference type="NCBI Taxonomy" id="291602"/>
    <lineage>
        <taxon>Bacteria</taxon>
        <taxon>Bacillati</taxon>
        <taxon>Actinomycetota</taxon>
        <taxon>Actinomycetes</taxon>
        <taxon>Propionibacteriales</taxon>
        <taxon>Kribbellaceae</taxon>
        <taxon>Kribbella</taxon>
    </lineage>
</organism>
<evidence type="ECO:0000256" key="1">
    <source>
        <dbReference type="ARBA" id="ARBA00022679"/>
    </source>
</evidence>
<keyword evidence="3" id="KW-0805">Transcription regulation</keyword>
<accession>A0ABN2AKX9</accession>
<dbReference type="Proteomes" id="UP001500363">
    <property type="component" value="Unassembled WGS sequence"/>
</dbReference>
<dbReference type="InterPro" id="IPR029016">
    <property type="entry name" value="GAF-like_dom_sf"/>
</dbReference>
<dbReference type="PROSITE" id="PS50921">
    <property type="entry name" value="ANTAR"/>
    <property type="match status" value="1"/>
</dbReference>
<proteinExistence type="predicted"/>
<sequence>MGELVTDRRRLWSLGPAPRNEQAGPEVLAHVLSELARELHHVDDPDDVLREAVDAAMDLVPGTRAGSVTEVADSHRVVHKAESGELPAQVDALMSEVGEGPCLDALRHRRIVRVEDMRRETRWPRFAPRAAELGALSMLAFPLFVKDDSLCALNLYAHEAGAFTDESEHVGRLLAAQAAVAYSGAQRAENLLAALETRDLIGQAVGLLMERYSITAGRSFETLVRFSRQTNRKLRDVAAELVRNAEAGAHR</sequence>
<dbReference type="Pfam" id="PF03861">
    <property type="entry name" value="ANTAR"/>
    <property type="match status" value="1"/>
</dbReference>
<evidence type="ECO:0000259" key="5">
    <source>
        <dbReference type="PROSITE" id="PS50921"/>
    </source>
</evidence>
<evidence type="ECO:0000256" key="2">
    <source>
        <dbReference type="ARBA" id="ARBA00022777"/>
    </source>
</evidence>
<keyword evidence="1" id="KW-0808">Transferase</keyword>
<name>A0ABN2AKX9_9ACTN</name>
<dbReference type="InterPro" id="IPR036388">
    <property type="entry name" value="WH-like_DNA-bd_sf"/>
</dbReference>
<gene>
    <name evidence="6" type="ORF">GCM10009741_22200</name>
</gene>
<dbReference type="SUPFAM" id="SSF52172">
    <property type="entry name" value="CheY-like"/>
    <property type="match status" value="1"/>
</dbReference>